<keyword evidence="2" id="KW-1185">Reference proteome</keyword>
<reference evidence="1 2" key="1">
    <citation type="submission" date="2016-04" db="EMBL/GenBank/DDBJ databases">
        <title>A degradative enzymes factory behind the ericoid mycorrhizal symbiosis.</title>
        <authorList>
            <consortium name="DOE Joint Genome Institute"/>
            <person name="Martino E."/>
            <person name="Morin E."/>
            <person name="Grelet G."/>
            <person name="Kuo A."/>
            <person name="Kohler A."/>
            <person name="Daghino S."/>
            <person name="Barry K."/>
            <person name="Choi C."/>
            <person name="Cichocki N."/>
            <person name="Clum A."/>
            <person name="Copeland A."/>
            <person name="Hainaut M."/>
            <person name="Haridas S."/>
            <person name="Labutti K."/>
            <person name="Lindquist E."/>
            <person name="Lipzen A."/>
            <person name="Khouja H.-R."/>
            <person name="Murat C."/>
            <person name="Ohm R."/>
            <person name="Olson A."/>
            <person name="Spatafora J."/>
            <person name="Veneault-Fourrey C."/>
            <person name="Henrissat B."/>
            <person name="Grigoriev I."/>
            <person name="Martin F."/>
            <person name="Perotto S."/>
        </authorList>
    </citation>
    <scope>NUCLEOTIDE SEQUENCE [LARGE SCALE GENOMIC DNA]</scope>
    <source>
        <strain evidence="1 2">E</strain>
    </source>
</reference>
<dbReference type="RefSeq" id="XP_024737083.1">
    <property type="nucleotide sequence ID" value="XM_024880211.1"/>
</dbReference>
<protein>
    <submittedName>
        <fullName evidence="1">Uncharacterized protein</fullName>
    </submittedName>
</protein>
<dbReference type="EMBL" id="KZ613791">
    <property type="protein sequence ID" value="PMD60179.1"/>
    <property type="molecule type" value="Genomic_DNA"/>
</dbReference>
<accession>A0A2J6TAX0</accession>
<proteinExistence type="predicted"/>
<dbReference type="InParanoid" id="A0A2J6TAX0"/>
<name>A0A2J6TAX0_9HELO</name>
<gene>
    <name evidence="1" type="ORF">K444DRAFT_612799</name>
</gene>
<dbReference type="GeneID" id="36588288"/>
<sequence>MVQDVSGKLGSLVDVLVAIEGQIMENPEIYADFMHQEWAELKKNAQEVLNILGA</sequence>
<dbReference type="AlphaFoldDB" id="A0A2J6TAX0"/>
<organism evidence="1 2">
    <name type="scientific">Hyaloscypha bicolor E</name>
    <dbReference type="NCBI Taxonomy" id="1095630"/>
    <lineage>
        <taxon>Eukaryota</taxon>
        <taxon>Fungi</taxon>
        <taxon>Dikarya</taxon>
        <taxon>Ascomycota</taxon>
        <taxon>Pezizomycotina</taxon>
        <taxon>Leotiomycetes</taxon>
        <taxon>Helotiales</taxon>
        <taxon>Hyaloscyphaceae</taxon>
        <taxon>Hyaloscypha</taxon>
        <taxon>Hyaloscypha bicolor</taxon>
    </lineage>
</organism>
<evidence type="ECO:0000313" key="1">
    <source>
        <dbReference type="EMBL" id="PMD60179.1"/>
    </source>
</evidence>
<evidence type="ECO:0000313" key="2">
    <source>
        <dbReference type="Proteomes" id="UP000235371"/>
    </source>
</evidence>
<dbReference type="Proteomes" id="UP000235371">
    <property type="component" value="Unassembled WGS sequence"/>
</dbReference>